<comment type="caution">
    <text evidence="14">The sequence shown here is derived from an EMBL/GenBank/DDBJ whole genome shotgun (WGS) entry which is preliminary data.</text>
</comment>
<keyword evidence="3" id="KW-1003">Cell membrane</keyword>
<evidence type="ECO:0000256" key="4">
    <source>
        <dbReference type="ARBA" id="ARBA00022516"/>
    </source>
</evidence>
<dbReference type="PANTHER" id="PTHR30561:SF9">
    <property type="entry name" value="4-AMINO-4-DEOXY-L-ARABINOSE-PHOSPHOUNDECAPRENOL FLIPPASE SUBUNIT ARNF-RELATED"/>
    <property type="match status" value="1"/>
</dbReference>
<dbReference type="InterPro" id="IPR037185">
    <property type="entry name" value="EmrE-like"/>
</dbReference>
<keyword evidence="7 12" id="KW-0812">Transmembrane</keyword>
<keyword evidence="5" id="KW-0997">Cell inner membrane</keyword>
<dbReference type="OrthoDB" id="9156836at2"/>
<evidence type="ECO:0000256" key="12">
    <source>
        <dbReference type="SAM" id="Phobius"/>
    </source>
</evidence>
<dbReference type="Pfam" id="PF00892">
    <property type="entry name" value="EamA"/>
    <property type="match status" value="1"/>
</dbReference>
<evidence type="ECO:0000256" key="5">
    <source>
        <dbReference type="ARBA" id="ARBA00022519"/>
    </source>
</evidence>
<keyword evidence="6" id="KW-0441">Lipid A biosynthesis</keyword>
<dbReference type="InterPro" id="IPR000390">
    <property type="entry name" value="Small_drug/metabolite_transptr"/>
</dbReference>
<dbReference type="GO" id="GO:0009103">
    <property type="term" value="P:lipopolysaccharide biosynthetic process"/>
    <property type="evidence" value="ECO:0007669"/>
    <property type="project" value="UniProtKB-KW"/>
</dbReference>
<keyword evidence="8" id="KW-0448">Lipopolysaccharide biosynthesis</keyword>
<keyword evidence="9 12" id="KW-1133">Transmembrane helix</keyword>
<dbReference type="InterPro" id="IPR000620">
    <property type="entry name" value="EamA_dom"/>
</dbReference>
<name>A0A5R9GH25_9BACL</name>
<proteinExistence type="inferred from homology"/>
<feature type="transmembrane region" description="Helical" evidence="12">
    <location>
        <begin position="72"/>
        <end position="92"/>
    </location>
</feature>
<evidence type="ECO:0000313" key="15">
    <source>
        <dbReference type="Proteomes" id="UP000309676"/>
    </source>
</evidence>
<feature type="domain" description="EamA" evidence="13">
    <location>
        <begin position="5"/>
        <end position="115"/>
    </location>
</feature>
<accession>A0A5R9GH25</accession>
<gene>
    <name evidence="14" type="ORF">FE782_11830</name>
</gene>
<keyword evidence="4" id="KW-0444">Lipid biosynthesis</keyword>
<dbReference type="AlphaFoldDB" id="A0A5R9GH25"/>
<protein>
    <recommendedName>
        <fullName evidence="13">EamA domain-containing protein</fullName>
    </recommendedName>
</protein>
<evidence type="ECO:0000256" key="10">
    <source>
        <dbReference type="ARBA" id="ARBA00023098"/>
    </source>
</evidence>
<comment type="subcellular location">
    <subcellularLocation>
        <location evidence="1">Cell membrane</location>
        <topology evidence="1">Multi-pass membrane protein</topology>
    </subcellularLocation>
</comment>
<comment type="similarity">
    <text evidence="2">Belongs to the EamA transporter family.</text>
</comment>
<dbReference type="GO" id="GO:0005886">
    <property type="term" value="C:plasma membrane"/>
    <property type="evidence" value="ECO:0007669"/>
    <property type="project" value="UniProtKB-SubCell"/>
</dbReference>
<evidence type="ECO:0000256" key="8">
    <source>
        <dbReference type="ARBA" id="ARBA00022985"/>
    </source>
</evidence>
<dbReference type="EMBL" id="VCIW01000006">
    <property type="protein sequence ID" value="TLS52053.1"/>
    <property type="molecule type" value="Genomic_DNA"/>
</dbReference>
<evidence type="ECO:0000256" key="2">
    <source>
        <dbReference type="ARBA" id="ARBA00007362"/>
    </source>
</evidence>
<dbReference type="GO" id="GO:0022857">
    <property type="term" value="F:transmembrane transporter activity"/>
    <property type="evidence" value="ECO:0007669"/>
    <property type="project" value="InterPro"/>
</dbReference>
<organism evidence="14 15">
    <name type="scientific">Paenibacillus antri</name>
    <dbReference type="NCBI Taxonomy" id="2582848"/>
    <lineage>
        <taxon>Bacteria</taxon>
        <taxon>Bacillati</taxon>
        <taxon>Bacillota</taxon>
        <taxon>Bacilli</taxon>
        <taxon>Bacillales</taxon>
        <taxon>Paenibacillaceae</taxon>
        <taxon>Paenibacillus</taxon>
    </lineage>
</organism>
<evidence type="ECO:0000256" key="1">
    <source>
        <dbReference type="ARBA" id="ARBA00004651"/>
    </source>
</evidence>
<keyword evidence="11 12" id="KW-0472">Membrane</keyword>
<sequence>MKIVYLVLVSSLLSTVGNLLWKWQFSKHPLDLSSIASIAGTFMSWKVLLGGLGYFCSMVLFFYLLSNYKMSVIIPLQSITYLLNLAVAVALFKEKMSLGQAFGTAIIMIGIVVLLRANDTAAAAAG</sequence>
<evidence type="ECO:0000256" key="7">
    <source>
        <dbReference type="ARBA" id="ARBA00022692"/>
    </source>
</evidence>
<dbReference type="Proteomes" id="UP000309676">
    <property type="component" value="Unassembled WGS sequence"/>
</dbReference>
<feature type="transmembrane region" description="Helical" evidence="12">
    <location>
        <begin position="98"/>
        <end position="117"/>
    </location>
</feature>
<dbReference type="Gene3D" id="1.10.3730.20">
    <property type="match status" value="1"/>
</dbReference>
<keyword evidence="10" id="KW-0443">Lipid metabolism</keyword>
<evidence type="ECO:0000256" key="3">
    <source>
        <dbReference type="ARBA" id="ARBA00022475"/>
    </source>
</evidence>
<dbReference type="SUPFAM" id="SSF103481">
    <property type="entry name" value="Multidrug resistance efflux transporter EmrE"/>
    <property type="match status" value="1"/>
</dbReference>
<evidence type="ECO:0000256" key="11">
    <source>
        <dbReference type="ARBA" id="ARBA00023136"/>
    </source>
</evidence>
<dbReference type="RefSeq" id="WP_138194297.1">
    <property type="nucleotide sequence ID" value="NZ_VCIW01000006.1"/>
</dbReference>
<reference evidence="14 15" key="1">
    <citation type="submission" date="2019-05" db="EMBL/GenBank/DDBJ databases">
        <authorList>
            <person name="Narsing Rao M.P."/>
            <person name="Li W.J."/>
        </authorList>
    </citation>
    <scope>NUCLEOTIDE SEQUENCE [LARGE SCALE GENOMIC DNA]</scope>
    <source>
        <strain evidence="14 15">SYSU_K30003</strain>
    </source>
</reference>
<feature type="transmembrane region" description="Helical" evidence="12">
    <location>
        <begin position="42"/>
        <end position="65"/>
    </location>
</feature>
<evidence type="ECO:0000313" key="14">
    <source>
        <dbReference type="EMBL" id="TLS52053.1"/>
    </source>
</evidence>
<keyword evidence="15" id="KW-1185">Reference proteome</keyword>
<evidence type="ECO:0000259" key="13">
    <source>
        <dbReference type="Pfam" id="PF00892"/>
    </source>
</evidence>
<evidence type="ECO:0000256" key="6">
    <source>
        <dbReference type="ARBA" id="ARBA00022556"/>
    </source>
</evidence>
<evidence type="ECO:0000256" key="9">
    <source>
        <dbReference type="ARBA" id="ARBA00022989"/>
    </source>
</evidence>
<dbReference type="PANTHER" id="PTHR30561">
    <property type="entry name" value="SMR FAMILY PROTON-DEPENDENT DRUG EFFLUX TRANSPORTER SUGE"/>
    <property type="match status" value="1"/>
</dbReference>